<evidence type="ECO:0000313" key="2">
    <source>
        <dbReference type="Proteomes" id="UP000588098"/>
    </source>
</evidence>
<evidence type="ECO:0000313" key="1">
    <source>
        <dbReference type="EMBL" id="MBB5934685.1"/>
    </source>
</evidence>
<dbReference type="RefSeq" id="WP_184570372.1">
    <property type="nucleotide sequence ID" value="NZ_JACHJL010000003.1"/>
</dbReference>
<keyword evidence="2" id="KW-1185">Reference proteome</keyword>
<protein>
    <submittedName>
        <fullName evidence="1">Uncharacterized protein</fullName>
    </submittedName>
</protein>
<dbReference type="Proteomes" id="UP000588098">
    <property type="component" value="Unassembled WGS sequence"/>
</dbReference>
<dbReference type="EMBL" id="JACHJL010000003">
    <property type="protein sequence ID" value="MBB5934685.1"/>
    <property type="molecule type" value="Genomic_DNA"/>
</dbReference>
<proteinExistence type="predicted"/>
<name>A0A7W9Q6U4_9ACTN</name>
<reference evidence="1 2" key="1">
    <citation type="submission" date="2020-08" db="EMBL/GenBank/DDBJ databases">
        <title>Genomic Encyclopedia of Type Strains, Phase III (KMG-III): the genomes of soil and plant-associated and newly described type strains.</title>
        <authorList>
            <person name="Whitman W."/>
        </authorList>
    </citation>
    <scope>NUCLEOTIDE SEQUENCE [LARGE SCALE GENOMIC DNA]</scope>
    <source>
        <strain evidence="1 2">CECT 8305</strain>
    </source>
</reference>
<comment type="caution">
    <text evidence="1">The sequence shown here is derived from an EMBL/GenBank/DDBJ whole genome shotgun (WGS) entry which is preliminary data.</text>
</comment>
<accession>A0A7W9Q6U4</accession>
<organism evidence="1 2">
    <name type="scientific">Streptomyces zagrosensis</name>
    <dbReference type="NCBI Taxonomy" id="1042984"/>
    <lineage>
        <taxon>Bacteria</taxon>
        <taxon>Bacillati</taxon>
        <taxon>Actinomycetota</taxon>
        <taxon>Actinomycetes</taxon>
        <taxon>Kitasatosporales</taxon>
        <taxon>Streptomycetaceae</taxon>
        <taxon>Streptomyces</taxon>
    </lineage>
</organism>
<gene>
    <name evidence="1" type="ORF">FHS42_001732</name>
</gene>
<sequence>MTSFPFELMRTGSTNKIMLSKQVFSWSGDVGGLGTFEMKYPQEPTDVVQSRVVASAARNGTHIAAYSAAQHNGRPTLTDVEFTFAGDPAKLSRRSGGLTRKARTLHITVAGREYLYAQTGGKRKHTLTRDRASVQMTRSTWKNPRTIRGMANGTVDATDIGIALLLEGVYTRDLSWPGAFFFSIGRFMNEISS</sequence>
<dbReference type="AlphaFoldDB" id="A0A7W9Q6U4"/>